<keyword evidence="7" id="KW-1185">Reference proteome</keyword>
<dbReference type="EMBL" id="NIPK01000004">
    <property type="protein sequence ID" value="RIZ55430.1"/>
    <property type="molecule type" value="Genomic_DNA"/>
</dbReference>
<dbReference type="GO" id="GO:0016747">
    <property type="term" value="F:acyltransferase activity, transferring groups other than amino-acyl groups"/>
    <property type="evidence" value="ECO:0007669"/>
    <property type="project" value="InterPro"/>
</dbReference>
<sequence>MTITIREVSINDVEALTTLMQQVFEESEYMLYDPGEYMPSFENAISRIEAVITSPHLTILVAENEHQLVGYLTVTTQKLRRIEHQAKISMAVLRQFQGLGIGFDLIQHCKKWCQERGITRIALTVVTENKTAIHLYERAGFKVEGEMRHTLKIQGQYFNELIMAYLLSEPTDESH</sequence>
<keyword evidence="2" id="KW-0012">Acyltransferase</keyword>
<dbReference type="SUPFAM" id="SSF55729">
    <property type="entry name" value="Acyl-CoA N-acyltransferases (Nat)"/>
    <property type="match status" value="1"/>
</dbReference>
<protein>
    <submittedName>
        <fullName evidence="4">GNAT family N-acetyltransferase</fullName>
    </submittedName>
</protein>
<reference evidence="4 6" key="1">
    <citation type="journal article" date="2017" name="PLoS ONE">
        <title>Development of a real-time PCR for detection of Staphylococcus pseudintermedius using a novel automated comparison of whole-genome sequences.</title>
        <authorList>
            <person name="Verstappen K.M."/>
            <person name="Huijbregts L."/>
            <person name="Spaninks M."/>
            <person name="Wagenaar J.A."/>
            <person name="Fluit A.C."/>
            <person name="Duim B."/>
        </authorList>
    </citation>
    <scope>NUCLEOTIDE SEQUENCE [LARGE SCALE GENOMIC DNA]</scope>
    <source>
        <strain evidence="4 6">15S02591-1</strain>
    </source>
</reference>
<evidence type="ECO:0000313" key="5">
    <source>
        <dbReference type="EMBL" id="RIZ55430.1"/>
    </source>
</evidence>
<dbReference type="RefSeq" id="WP_096596601.1">
    <property type="nucleotide sequence ID" value="NZ_LR134263.1"/>
</dbReference>
<gene>
    <name evidence="4" type="ORF">B5C07_05075</name>
    <name evidence="5" type="ORF">CDL68_03330</name>
</gene>
<dbReference type="PANTHER" id="PTHR43877:SF2">
    <property type="entry name" value="AMINOALKYLPHOSPHONATE N-ACETYLTRANSFERASE-RELATED"/>
    <property type="match status" value="1"/>
</dbReference>
<keyword evidence="1" id="KW-0808">Transferase</keyword>
<dbReference type="Gene3D" id="3.40.630.30">
    <property type="match status" value="1"/>
</dbReference>
<dbReference type="PROSITE" id="PS51186">
    <property type="entry name" value="GNAT"/>
    <property type="match status" value="1"/>
</dbReference>
<proteinExistence type="predicted"/>
<dbReference type="CDD" id="cd04301">
    <property type="entry name" value="NAT_SF"/>
    <property type="match status" value="1"/>
</dbReference>
<dbReference type="AlphaFoldDB" id="A0AAX0QTY5"/>
<dbReference type="InterPro" id="IPR050832">
    <property type="entry name" value="Bact_Acetyltransf"/>
</dbReference>
<accession>A0AAX0QTY5</accession>
<dbReference type="EMBL" id="MWUR01000006">
    <property type="protein sequence ID" value="PCF50989.1"/>
    <property type="molecule type" value="Genomic_DNA"/>
</dbReference>
<comment type="caution">
    <text evidence="4">The sequence shown here is derived from an EMBL/GenBank/DDBJ whole genome shotgun (WGS) entry which is preliminary data.</text>
</comment>
<dbReference type="Proteomes" id="UP000266198">
    <property type="component" value="Unassembled WGS sequence"/>
</dbReference>
<dbReference type="InterPro" id="IPR000182">
    <property type="entry name" value="GNAT_dom"/>
</dbReference>
<name>A0AAX0QTY5_9STAP</name>
<dbReference type="Pfam" id="PF00583">
    <property type="entry name" value="Acetyltransf_1"/>
    <property type="match status" value="1"/>
</dbReference>
<evidence type="ECO:0000256" key="2">
    <source>
        <dbReference type="ARBA" id="ARBA00023315"/>
    </source>
</evidence>
<feature type="domain" description="N-acetyltransferase" evidence="3">
    <location>
        <begin position="3"/>
        <end position="168"/>
    </location>
</feature>
<dbReference type="Proteomes" id="UP000217473">
    <property type="component" value="Unassembled WGS sequence"/>
</dbReference>
<dbReference type="PANTHER" id="PTHR43877">
    <property type="entry name" value="AMINOALKYLPHOSPHONATE N-ACETYLTRANSFERASE-RELATED-RELATED"/>
    <property type="match status" value="1"/>
</dbReference>
<evidence type="ECO:0000259" key="3">
    <source>
        <dbReference type="PROSITE" id="PS51186"/>
    </source>
</evidence>
<evidence type="ECO:0000313" key="6">
    <source>
        <dbReference type="Proteomes" id="UP000217473"/>
    </source>
</evidence>
<organism evidence="4 6">
    <name type="scientific">Staphylococcus delphini</name>
    <dbReference type="NCBI Taxonomy" id="53344"/>
    <lineage>
        <taxon>Bacteria</taxon>
        <taxon>Bacillati</taxon>
        <taxon>Bacillota</taxon>
        <taxon>Bacilli</taxon>
        <taxon>Bacillales</taxon>
        <taxon>Staphylococcaceae</taxon>
        <taxon>Staphylococcus</taxon>
        <taxon>Staphylococcus intermedius group</taxon>
    </lineage>
</organism>
<reference evidence="5 7" key="2">
    <citation type="submission" date="2017-06" db="EMBL/GenBank/DDBJ databases">
        <title>Identification of a new gene, sdsY, involved in staphylococcal internalization in non-professional phagocytic cells (NPPCs).</title>
        <authorList>
            <person name="Maali Y."/>
            <person name="Martins-Simoes P."/>
            <person name="Trouillet-Assant S."/>
            <person name="Laurent F."/>
            <person name="Diot A."/>
            <person name="Verhoeven P."/>
            <person name="Bouvard D."/>
            <person name="Vandenesch F."/>
            <person name="Bes M."/>
        </authorList>
    </citation>
    <scope>NUCLEOTIDE SEQUENCE [LARGE SCALE GENOMIC DNA]</scope>
    <source>
        <strain evidence="5 7">Heidy</strain>
    </source>
</reference>
<dbReference type="InterPro" id="IPR016181">
    <property type="entry name" value="Acyl_CoA_acyltransferase"/>
</dbReference>
<evidence type="ECO:0000256" key="1">
    <source>
        <dbReference type="ARBA" id="ARBA00022679"/>
    </source>
</evidence>
<evidence type="ECO:0000313" key="4">
    <source>
        <dbReference type="EMBL" id="PCF50989.1"/>
    </source>
</evidence>
<evidence type="ECO:0000313" key="7">
    <source>
        <dbReference type="Proteomes" id="UP000266198"/>
    </source>
</evidence>